<protein>
    <submittedName>
        <fullName evidence="2">Uncharacterized protein</fullName>
    </submittedName>
</protein>
<dbReference type="GeneID" id="25901409"/>
<organism evidence="2 3">
    <name type="scientific">Sphaeroforma arctica JP610</name>
    <dbReference type="NCBI Taxonomy" id="667725"/>
    <lineage>
        <taxon>Eukaryota</taxon>
        <taxon>Ichthyosporea</taxon>
        <taxon>Ichthyophonida</taxon>
        <taxon>Sphaeroforma</taxon>
    </lineage>
</organism>
<dbReference type="AlphaFoldDB" id="A0A0L0GDH0"/>
<dbReference type="Proteomes" id="UP000054560">
    <property type="component" value="Unassembled WGS sequence"/>
</dbReference>
<evidence type="ECO:0000313" key="2">
    <source>
        <dbReference type="EMBL" id="KNC86954.1"/>
    </source>
</evidence>
<name>A0A0L0GDH0_9EUKA</name>
<keyword evidence="3" id="KW-1185">Reference proteome</keyword>
<proteinExistence type="predicted"/>
<evidence type="ECO:0000313" key="3">
    <source>
        <dbReference type="Proteomes" id="UP000054560"/>
    </source>
</evidence>
<feature type="region of interest" description="Disordered" evidence="1">
    <location>
        <begin position="211"/>
        <end position="239"/>
    </location>
</feature>
<reference evidence="2 3" key="1">
    <citation type="submission" date="2011-02" db="EMBL/GenBank/DDBJ databases">
        <title>The Genome Sequence of Sphaeroforma arctica JP610.</title>
        <authorList>
            <consortium name="The Broad Institute Genome Sequencing Platform"/>
            <person name="Russ C."/>
            <person name="Cuomo C."/>
            <person name="Young S.K."/>
            <person name="Zeng Q."/>
            <person name="Gargeya S."/>
            <person name="Alvarado L."/>
            <person name="Berlin A."/>
            <person name="Chapman S.B."/>
            <person name="Chen Z."/>
            <person name="Freedman E."/>
            <person name="Gellesch M."/>
            <person name="Goldberg J."/>
            <person name="Griggs A."/>
            <person name="Gujja S."/>
            <person name="Heilman E."/>
            <person name="Heiman D."/>
            <person name="Howarth C."/>
            <person name="Mehta T."/>
            <person name="Neiman D."/>
            <person name="Pearson M."/>
            <person name="Roberts A."/>
            <person name="Saif S."/>
            <person name="Shea T."/>
            <person name="Shenoy N."/>
            <person name="Sisk P."/>
            <person name="Stolte C."/>
            <person name="Sykes S."/>
            <person name="White J."/>
            <person name="Yandava C."/>
            <person name="Burger G."/>
            <person name="Gray M.W."/>
            <person name="Holland P.W.H."/>
            <person name="King N."/>
            <person name="Lang F.B.F."/>
            <person name="Roger A.J."/>
            <person name="Ruiz-Trillo I."/>
            <person name="Haas B."/>
            <person name="Nusbaum C."/>
            <person name="Birren B."/>
        </authorList>
    </citation>
    <scope>NUCLEOTIDE SEQUENCE [LARGE SCALE GENOMIC DNA]</scope>
    <source>
        <strain evidence="2 3">JP610</strain>
    </source>
</reference>
<dbReference type="RefSeq" id="XP_014160856.1">
    <property type="nucleotide sequence ID" value="XM_014305381.1"/>
</dbReference>
<gene>
    <name evidence="2" type="ORF">SARC_00905</name>
</gene>
<dbReference type="EMBL" id="KQ241628">
    <property type="protein sequence ID" value="KNC86954.1"/>
    <property type="molecule type" value="Genomic_DNA"/>
</dbReference>
<sequence length="239" mass="26708">MNSPWKLIAAFLHSFKHIKDTYVVAVVPFWPTAEWFSLLNSLTQGTPWIVPHTEDTFLHRGQRILGLPPWQYYLVVVLQGGRPRPPPLPQSFWARLGLSRAPPSLHVLGYSLVPYCTGITGPSSTTPRIPVTSTQDKSWKWLGAKKAPSLSDTVQSPRQCKSGTGKAMQSPLYSREDNTEKQLACQLVHQDGLARSDGQQMVVYTPPSLEVAKNMRESDDESPPRFAQSWMAADNALQQ</sequence>
<evidence type="ECO:0000256" key="1">
    <source>
        <dbReference type="SAM" id="MobiDB-lite"/>
    </source>
</evidence>
<accession>A0A0L0GDH0</accession>
<feature type="region of interest" description="Disordered" evidence="1">
    <location>
        <begin position="150"/>
        <end position="176"/>
    </location>
</feature>
<feature type="compositionally biased region" description="Polar residues" evidence="1">
    <location>
        <begin position="150"/>
        <end position="162"/>
    </location>
</feature>